<dbReference type="SUPFAM" id="SSF47413">
    <property type="entry name" value="lambda repressor-like DNA-binding domains"/>
    <property type="match status" value="1"/>
</dbReference>
<dbReference type="CDD" id="cd00093">
    <property type="entry name" value="HTH_XRE"/>
    <property type="match status" value="1"/>
</dbReference>
<keyword evidence="1 4" id="KW-0805">Transcription regulation</keyword>
<protein>
    <recommendedName>
        <fullName evidence="4">Putative HTH-type transcriptional regulatory protein ENT89_06555</fullName>
    </recommendedName>
</protein>
<reference evidence="6" key="1">
    <citation type="journal article" date="2020" name="mSystems">
        <title>Genome- and Community-Level Interaction Insights into Carbon Utilization and Element Cycling Functions of Hydrothermarchaeota in Hydrothermal Sediment.</title>
        <authorList>
            <person name="Zhou Z."/>
            <person name="Liu Y."/>
            <person name="Xu W."/>
            <person name="Pan J."/>
            <person name="Luo Z.H."/>
            <person name="Li M."/>
        </authorList>
    </citation>
    <scope>NUCLEOTIDE SEQUENCE [LARGE SCALE GENOMIC DNA]</scope>
    <source>
        <strain evidence="6">SpSt-62</strain>
    </source>
</reference>
<dbReference type="NCBIfam" id="NF003162">
    <property type="entry name" value="PRK04140.1"/>
    <property type="match status" value="1"/>
</dbReference>
<evidence type="ECO:0000313" key="6">
    <source>
        <dbReference type="EMBL" id="HGU59791.1"/>
    </source>
</evidence>
<dbReference type="InterPro" id="IPR059051">
    <property type="entry name" value="MTH_967_PDDEXK"/>
</dbReference>
<name>A0A7C4S6B8_9EURY</name>
<evidence type="ECO:0000256" key="3">
    <source>
        <dbReference type="ARBA" id="ARBA00023163"/>
    </source>
</evidence>
<dbReference type="SMART" id="SM00530">
    <property type="entry name" value="HTH_XRE"/>
    <property type="match status" value="1"/>
</dbReference>
<dbReference type="AlphaFoldDB" id="A0A7C4S6B8"/>
<feature type="domain" description="HTH cro/C1-type" evidence="5">
    <location>
        <begin position="131"/>
        <end position="188"/>
    </location>
</feature>
<dbReference type="EMBL" id="DTAK01000048">
    <property type="protein sequence ID" value="HGU59791.1"/>
    <property type="molecule type" value="Genomic_DNA"/>
</dbReference>
<dbReference type="HAMAP" id="MF_00584">
    <property type="entry name" value="HTH_type_cro_C1"/>
    <property type="match status" value="1"/>
</dbReference>
<dbReference type="InterPro" id="IPR020886">
    <property type="entry name" value="MTH_967-like"/>
</dbReference>
<dbReference type="InterPro" id="IPR001387">
    <property type="entry name" value="Cro/C1-type_HTH"/>
</dbReference>
<dbReference type="Pfam" id="PF01381">
    <property type="entry name" value="HTH_3"/>
    <property type="match status" value="1"/>
</dbReference>
<evidence type="ECO:0000256" key="2">
    <source>
        <dbReference type="ARBA" id="ARBA00023125"/>
    </source>
</evidence>
<accession>A0A7C4S6B8</accession>
<sequence>MQNLLITNIMKILDKAGYIVTDLVETKPRCFDIVARKGEQILLLKVLYNIDSFKPEMAKEMIIIAKMLNASPIVIGERYKSDYLERGVVYTRYNVPVINTATFYDLVVDNISPLVYSAPGGYYVKLDSEKIKKARENLGMSTGDLAKLLGVSRRTVKLYEDGIDTNIENAIKLEEILGERVIKEIDVLNFIKDIDLNPEEIEQEKDFKENESEILTQLQCIGIDVVTVKHAPFDAISMADDVPVLTGIRQVRVIPKRVELIGKISRIISTMATYIVERKVKVKDDNVVILMKEELSCVSNAKDFCNLIVEKKGGNV</sequence>
<proteinExistence type="inferred from homology"/>
<gene>
    <name evidence="6" type="ORF">ENT89_06555</name>
</gene>
<dbReference type="Gene3D" id="1.10.260.40">
    <property type="entry name" value="lambda repressor-like DNA-binding domains"/>
    <property type="match status" value="1"/>
</dbReference>
<dbReference type="GO" id="GO:0003677">
    <property type="term" value="F:DNA binding"/>
    <property type="evidence" value="ECO:0007669"/>
    <property type="project" value="UniProtKB-KW"/>
</dbReference>
<comment type="caution">
    <text evidence="6">The sequence shown here is derived from an EMBL/GenBank/DDBJ whole genome shotgun (WGS) entry which is preliminary data.</text>
</comment>
<evidence type="ECO:0000256" key="1">
    <source>
        <dbReference type="ARBA" id="ARBA00023015"/>
    </source>
</evidence>
<dbReference type="GO" id="GO:0003700">
    <property type="term" value="F:DNA-binding transcription factor activity"/>
    <property type="evidence" value="ECO:0007669"/>
    <property type="project" value="UniProtKB-UniRule"/>
</dbReference>
<keyword evidence="2 4" id="KW-0238">DNA-binding</keyword>
<dbReference type="PROSITE" id="PS50943">
    <property type="entry name" value="HTH_CROC1"/>
    <property type="match status" value="1"/>
</dbReference>
<keyword evidence="3 4" id="KW-0804">Transcription</keyword>
<dbReference type="InterPro" id="IPR010982">
    <property type="entry name" value="Lambda_DNA-bd_dom_sf"/>
</dbReference>
<evidence type="ECO:0000259" key="5">
    <source>
        <dbReference type="PROSITE" id="PS50943"/>
    </source>
</evidence>
<dbReference type="Pfam" id="PF26553">
    <property type="entry name" value="PDDEXK_19"/>
    <property type="match status" value="1"/>
</dbReference>
<evidence type="ECO:0000256" key="4">
    <source>
        <dbReference type="HAMAP-Rule" id="MF_00584"/>
    </source>
</evidence>
<organism evidence="6">
    <name type="scientific">Geoglobus ahangari</name>
    <dbReference type="NCBI Taxonomy" id="113653"/>
    <lineage>
        <taxon>Archaea</taxon>
        <taxon>Methanobacteriati</taxon>
        <taxon>Methanobacteriota</taxon>
        <taxon>Archaeoglobi</taxon>
        <taxon>Archaeoglobales</taxon>
        <taxon>Archaeoglobaceae</taxon>
        <taxon>Geoglobus</taxon>
    </lineage>
</organism>